<reference evidence="1 2" key="1">
    <citation type="submission" date="2015-09" db="EMBL/GenBank/DDBJ databases">
        <title>Trachymyrmex cornetzi WGS genome.</title>
        <authorList>
            <person name="Nygaard S."/>
            <person name="Hu H."/>
            <person name="Boomsma J."/>
            <person name="Zhang G."/>
        </authorList>
    </citation>
    <scope>NUCLEOTIDE SEQUENCE [LARGE SCALE GENOMIC DNA]</scope>
    <source>
        <strain evidence="1">Tcor2-1</strain>
        <tissue evidence="1">Whole body</tissue>
    </source>
</reference>
<dbReference type="Proteomes" id="UP000078492">
    <property type="component" value="Unassembled WGS sequence"/>
</dbReference>
<evidence type="ECO:0000313" key="1">
    <source>
        <dbReference type="EMBL" id="KYN16042.1"/>
    </source>
</evidence>
<sequence length="578" mass="67863">MESQSKELSTKSTENSLKQLLDEEEDVFDEIEELNRFFSIPESKVLQHLFMEDFMTKNTFFEWLHDLKEYVRCHMATLSDAPNIETLSDASNEIFTSSAEVKFGGMNELFASSSKQQTDGISQYITKLENGHLYTVGTPEGQTGHQLILFFIKDFSWISDLLLTRKGVFLYEYIDSVDKLNETSLPPRELFYSSLTDETASDDDYQYATNVWRRFCIETLGDYSDLYLKTDVLLLADVFSSYDLSEPSTYLMYFNVNNLYGWAMSESLPYGEFQWVDDIERFDVIHVHTVIGYILEVDLAYPQSVHDAHERYVVYYRNLQQCIHHGLRITKIYRTLQFAQSPWLRGYIVLNTRFRMLANNEFEKNHYKLMNNAIFGKTMENVRDHADVRLITRWDGRYGAEAMIAKPNFHSRNIFSENLVAVELRKLEVKMNKPIYVGMCILEIAKLRLYEFHYEYIIPLYRDTCKILYMDTDSLIYLLECENVYEDINHDIARFDTSDYPERNVYDIPRVNNKIPDLMKDENCSAIMTEFIELRAKMYALRVIGKSDTKRIKGVKENVVAKTITFDDYVRCLNDVTV</sequence>
<dbReference type="GO" id="GO:0071897">
    <property type="term" value="P:DNA biosynthetic process"/>
    <property type="evidence" value="ECO:0007669"/>
    <property type="project" value="UniProtKB-ARBA"/>
</dbReference>
<dbReference type="PANTHER" id="PTHR31511:SF12">
    <property type="entry name" value="RHO TERMINATION FACTOR N-TERMINAL DOMAIN-CONTAINING PROTEIN"/>
    <property type="match status" value="1"/>
</dbReference>
<evidence type="ECO:0008006" key="3">
    <source>
        <dbReference type="Google" id="ProtNLM"/>
    </source>
</evidence>
<gene>
    <name evidence="1" type="ORF">ALC57_11711</name>
</gene>
<dbReference type="Gene3D" id="3.90.1600.10">
    <property type="entry name" value="Palm domain of DNA polymerase"/>
    <property type="match status" value="1"/>
</dbReference>
<name>A0A151J222_9HYME</name>
<protein>
    <recommendedName>
        <fullName evidence="3">DNA-directed DNA polymerase</fullName>
    </recommendedName>
</protein>
<dbReference type="STRING" id="471704.A0A151J222"/>
<evidence type="ECO:0000313" key="2">
    <source>
        <dbReference type="Proteomes" id="UP000078492"/>
    </source>
</evidence>
<dbReference type="InterPro" id="IPR023211">
    <property type="entry name" value="DNA_pol_palm_dom_sf"/>
</dbReference>
<keyword evidence="2" id="KW-1185">Reference proteome</keyword>
<organism evidence="1 2">
    <name type="scientific">Trachymyrmex cornetzi</name>
    <dbReference type="NCBI Taxonomy" id="471704"/>
    <lineage>
        <taxon>Eukaryota</taxon>
        <taxon>Metazoa</taxon>
        <taxon>Ecdysozoa</taxon>
        <taxon>Arthropoda</taxon>
        <taxon>Hexapoda</taxon>
        <taxon>Insecta</taxon>
        <taxon>Pterygota</taxon>
        <taxon>Neoptera</taxon>
        <taxon>Endopterygota</taxon>
        <taxon>Hymenoptera</taxon>
        <taxon>Apocrita</taxon>
        <taxon>Aculeata</taxon>
        <taxon>Formicoidea</taxon>
        <taxon>Formicidae</taxon>
        <taxon>Myrmicinae</taxon>
        <taxon>Trachymyrmex</taxon>
    </lineage>
</organism>
<accession>A0A151J222</accession>
<dbReference type="AlphaFoldDB" id="A0A151J222"/>
<dbReference type="EMBL" id="KQ980441">
    <property type="protein sequence ID" value="KYN16042.1"/>
    <property type="molecule type" value="Genomic_DNA"/>
</dbReference>
<dbReference type="SUPFAM" id="SSF56672">
    <property type="entry name" value="DNA/RNA polymerases"/>
    <property type="match status" value="1"/>
</dbReference>
<dbReference type="PANTHER" id="PTHR31511">
    <property type="entry name" value="PROTEIN CBG23764"/>
    <property type="match status" value="1"/>
</dbReference>
<proteinExistence type="predicted"/>
<dbReference type="InterPro" id="IPR043502">
    <property type="entry name" value="DNA/RNA_pol_sf"/>
</dbReference>